<dbReference type="EMBL" id="BMAW01113653">
    <property type="protein sequence ID" value="GFT58199.1"/>
    <property type="molecule type" value="Genomic_DNA"/>
</dbReference>
<gene>
    <name evidence="2" type="ORF">NPIL_631771</name>
</gene>
<reference evidence="2" key="1">
    <citation type="submission" date="2020-08" db="EMBL/GenBank/DDBJ databases">
        <title>Multicomponent nature underlies the extraordinary mechanical properties of spider dragline silk.</title>
        <authorList>
            <person name="Kono N."/>
            <person name="Nakamura H."/>
            <person name="Mori M."/>
            <person name="Yoshida Y."/>
            <person name="Ohtoshi R."/>
            <person name="Malay A.D."/>
            <person name="Moran D.A.P."/>
            <person name="Tomita M."/>
            <person name="Numata K."/>
            <person name="Arakawa K."/>
        </authorList>
    </citation>
    <scope>NUCLEOTIDE SEQUENCE</scope>
</reference>
<keyword evidence="3" id="KW-1185">Reference proteome</keyword>
<sequence>MTYKTPQELLEITPIGNYASWIGKNFRRWRSFEKRSSSCGDSYHESQFRIYGCVVHNALHDTPMKIMQRIWGTTNVPDVLVAVASAHTLVPGFRSTTYATELLPVKMFLLFAAIMHRCCEGSACRRVLVNPSEHLSVPKKKKKIAADDTSPNPTPSLPPVWQNWRPGSRQPYYRSAVSVSTDLNSLPHVSLVRDDRTLLSYGYLPKQHF</sequence>
<evidence type="ECO:0000313" key="2">
    <source>
        <dbReference type="EMBL" id="GFT58199.1"/>
    </source>
</evidence>
<evidence type="ECO:0000313" key="3">
    <source>
        <dbReference type="Proteomes" id="UP000887013"/>
    </source>
</evidence>
<accession>A0A8X6TYY3</accession>
<protein>
    <submittedName>
        <fullName evidence="2">Uncharacterized protein</fullName>
    </submittedName>
</protein>
<name>A0A8X6TYY3_NEPPI</name>
<feature type="region of interest" description="Disordered" evidence="1">
    <location>
        <begin position="139"/>
        <end position="159"/>
    </location>
</feature>
<proteinExistence type="predicted"/>
<organism evidence="2 3">
    <name type="scientific">Nephila pilipes</name>
    <name type="common">Giant wood spider</name>
    <name type="synonym">Nephila maculata</name>
    <dbReference type="NCBI Taxonomy" id="299642"/>
    <lineage>
        <taxon>Eukaryota</taxon>
        <taxon>Metazoa</taxon>
        <taxon>Ecdysozoa</taxon>
        <taxon>Arthropoda</taxon>
        <taxon>Chelicerata</taxon>
        <taxon>Arachnida</taxon>
        <taxon>Araneae</taxon>
        <taxon>Araneomorphae</taxon>
        <taxon>Entelegynae</taxon>
        <taxon>Araneoidea</taxon>
        <taxon>Nephilidae</taxon>
        <taxon>Nephila</taxon>
    </lineage>
</organism>
<comment type="caution">
    <text evidence="2">The sequence shown here is derived from an EMBL/GenBank/DDBJ whole genome shotgun (WGS) entry which is preliminary data.</text>
</comment>
<evidence type="ECO:0000256" key="1">
    <source>
        <dbReference type="SAM" id="MobiDB-lite"/>
    </source>
</evidence>
<dbReference type="AlphaFoldDB" id="A0A8X6TYY3"/>
<dbReference type="Proteomes" id="UP000887013">
    <property type="component" value="Unassembled WGS sequence"/>
</dbReference>